<evidence type="ECO:0000259" key="2">
    <source>
        <dbReference type="Pfam" id="PF07143"/>
    </source>
</evidence>
<feature type="domain" description="AttH" evidence="2">
    <location>
        <begin position="62"/>
        <end position="234"/>
    </location>
</feature>
<evidence type="ECO:0000256" key="1">
    <source>
        <dbReference type="SAM" id="SignalP"/>
    </source>
</evidence>
<name>A0A089ZPK6_9PSED</name>
<dbReference type="SUPFAM" id="SSF159245">
    <property type="entry name" value="AttH-like"/>
    <property type="match status" value="1"/>
</dbReference>
<proteinExistence type="predicted"/>
<dbReference type="eggNOG" id="COG5621">
    <property type="taxonomic scope" value="Bacteria"/>
</dbReference>
<gene>
    <name evidence="3" type="ORF">LT40_00930</name>
</gene>
<dbReference type="RefSeq" id="WP_043185297.1">
    <property type="nucleotide sequence ID" value="NZ_CP009533.1"/>
</dbReference>
<dbReference type="Pfam" id="PF17186">
    <property type="entry name" value="Lipocalin_9"/>
    <property type="match status" value="1"/>
</dbReference>
<dbReference type="STRING" id="216142.LT40_00930"/>
<organism evidence="3 4">
    <name type="scientific">Pseudomonas rhizosphaerae</name>
    <dbReference type="NCBI Taxonomy" id="216142"/>
    <lineage>
        <taxon>Bacteria</taxon>
        <taxon>Pseudomonadati</taxon>
        <taxon>Pseudomonadota</taxon>
        <taxon>Gammaproteobacteria</taxon>
        <taxon>Pseudomonadales</taxon>
        <taxon>Pseudomonadaceae</taxon>
        <taxon>Pseudomonas</taxon>
    </lineage>
</organism>
<feature type="chain" id="PRO_5001852556" evidence="1">
    <location>
        <begin position="21"/>
        <end position="359"/>
    </location>
</feature>
<dbReference type="PROSITE" id="PS51257">
    <property type="entry name" value="PROKAR_LIPOPROTEIN"/>
    <property type="match status" value="1"/>
</dbReference>
<sequence>MNAKPIQTLLLALLLAVSGCDPTPPPAGFAGLGGQAGDFAQVKPGKVFSFPADHGAHPDFRIEWWYLTANLEDAQGQRFGVQWTLFRSALAPGSTETGWSNRNLWIGHAGLTSATGHHSAQTLARGGIGQAGVNAVPFNAWIDDWHLRSQPGAEHALAAMDVQAHGDGFGYQLALTSERPLVLQGEQGYSRKSDAGQASYYYSQPFFTAAGQLQIDGKQYQVKGRAWLDREWSSQPLAADQSGWDWFSLHLDDGQQLMVFRLRGAGGQHFLSGNWIDAQGRSTPLAPGSISLRPLQDTAVAGRQIPTRWAIDIPSHALHVQTTALNPKAWMAVGTPYWEGPVTLTGSHGGEGYLEMTGY</sequence>
<dbReference type="AlphaFoldDB" id="A0A089ZPK6"/>
<evidence type="ECO:0000313" key="4">
    <source>
        <dbReference type="Proteomes" id="UP000029499"/>
    </source>
</evidence>
<dbReference type="PANTHER" id="PTHR38591:SF1">
    <property type="entry name" value="BLL1000 PROTEIN"/>
    <property type="match status" value="1"/>
</dbReference>
<dbReference type="OrthoDB" id="9770826at2"/>
<dbReference type="EMBL" id="CP009533">
    <property type="protein sequence ID" value="AIS16046.1"/>
    <property type="molecule type" value="Genomic_DNA"/>
</dbReference>
<dbReference type="InterPro" id="IPR010791">
    <property type="entry name" value="AttH_dom"/>
</dbReference>
<keyword evidence="4" id="KW-1185">Reference proteome</keyword>
<dbReference type="PANTHER" id="PTHR38591">
    <property type="entry name" value="HYDROLASE"/>
    <property type="match status" value="1"/>
</dbReference>
<protein>
    <submittedName>
        <fullName evidence="3">Iron ABC transporter permease</fullName>
    </submittedName>
</protein>
<dbReference type="Gene3D" id="2.40.370.10">
    <property type="entry name" value="AttH-like domain"/>
    <property type="match status" value="2"/>
</dbReference>
<dbReference type="Pfam" id="PF07143">
    <property type="entry name" value="CrtC"/>
    <property type="match status" value="1"/>
</dbReference>
<dbReference type="KEGG" id="prh:LT40_00930"/>
<dbReference type="InterPro" id="IPR023374">
    <property type="entry name" value="AttH-like_dom_sf"/>
</dbReference>
<dbReference type="Proteomes" id="UP000029499">
    <property type="component" value="Chromosome"/>
</dbReference>
<evidence type="ECO:0000313" key="3">
    <source>
        <dbReference type="EMBL" id="AIS16046.1"/>
    </source>
</evidence>
<feature type="signal peptide" evidence="1">
    <location>
        <begin position="1"/>
        <end position="20"/>
    </location>
</feature>
<reference evidence="3 4" key="1">
    <citation type="journal article" date="2015" name="J. Biotechnol.">
        <title>Complete genome sequence of Pseudomonas rhizosphaerae IH5T (=DSM 16299T), a phosphate-solubilizing rhizobacterium for bacterial biofertilizer.</title>
        <authorList>
            <person name="Kwak Y."/>
            <person name="Jung B.K."/>
            <person name="Shin J.H."/>
        </authorList>
    </citation>
    <scope>NUCLEOTIDE SEQUENCE [LARGE SCALE GENOMIC DNA]</scope>
    <source>
        <strain evidence="3">DSM 16299</strain>
    </source>
</reference>
<keyword evidence="1" id="KW-0732">Signal</keyword>
<accession>A0A089ZPK6</accession>
<dbReference type="HOGENOM" id="CLU_040626_0_0_6"/>